<feature type="transmembrane region" description="Helical" evidence="4">
    <location>
        <begin position="282"/>
        <end position="299"/>
    </location>
</feature>
<evidence type="ECO:0000256" key="2">
    <source>
        <dbReference type="ARBA" id="ARBA00022989"/>
    </source>
</evidence>
<feature type="transmembrane region" description="Helical" evidence="4">
    <location>
        <begin position="105"/>
        <end position="126"/>
    </location>
</feature>
<dbReference type="AlphaFoldDB" id="A0A0C6P310"/>
<feature type="transmembrane region" description="Helical" evidence="4">
    <location>
        <begin position="346"/>
        <end position="362"/>
    </location>
</feature>
<evidence type="ECO:0000313" key="7">
    <source>
        <dbReference type="Proteomes" id="UP000007564"/>
    </source>
</evidence>
<feature type="transmembrane region" description="Helical" evidence="4">
    <location>
        <begin position="252"/>
        <end position="270"/>
    </location>
</feature>
<feature type="transmembrane region" description="Helical" evidence="4">
    <location>
        <begin position="374"/>
        <end position="393"/>
    </location>
</feature>
<organism evidence="6 7">
    <name type="scientific">Bordetella bronchiseptica 253</name>
    <dbReference type="NCBI Taxonomy" id="568707"/>
    <lineage>
        <taxon>Bacteria</taxon>
        <taxon>Pseudomonadati</taxon>
        <taxon>Pseudomonadota</taxon>
        <taxon>Betaproteobacteria</taxon>
        <taxon>Burkholderiales</taxon>
        <taxon>Alcaligenaceae</taxon>
        <taxon>Bordetella</taxon>
    </lineage>
</organism>
<evidence type="ECO:0000256" key="4">
    <source>
        <dbReference type="SAM" id="Phobius"/>
    </source>
</evidence>
<evidence type="ECO:0000256" key="3">
    <source>
        <dbReference type="ARBA" id="ARBA00023136"/>
    </source>
</evidence>
<feature type="transmembrane region" description="Helical" evidence="4">
    <location>
        <begin position="138"/>
        <end position="158"/>
    </location>
</feature>
<dbReference type="InterPro" id="IPR050327">
    <property type="entry name" value="Proton-linked_MCT"/>
</dbReference>
<dbReference type="HOGENOM" id="CLU_001265_59_9_4"/>
<accession>A0A0C6P310</accession>
<keyword evidence="1 4" id="KW-0812">Transmembrane</keyword>
<dbReference type="GO" id="GO:0022857">
    <property type="term" value="F:transmembrane transporter activity"/>
    <property type="evidence" value="ECO:0007669"/>
    <property type="project" value="InterPro"/>
</dbReference>
<dbReference type="PROSITE" id="PS50850">
    <property type="entry name" value="MFS"/>
    <property type="match status" value="1"/>
</dbReference>
<dbReference type="InterPro" id="IPR036259">
    <property type="entry name" value="MFS_trans_sf"/>
</dbReference>
<dbReference type="EMBL" id="HE965806">
    <property type="protein sequence ID" value="CCJ53793.1"/>
    <property type="molecule type" value="Genomic_DNA"/>
</dbReference>
<keyword evidence="3 4" id="KW-0472">Membrane</keyword>
<feature type="transmembrane region" description="Helical" evidence="4">
    <location>
        <begin position="170"/>
        <end position="191"/>
    </location>
</feature>
<protein>
    <submittedName>
        <fullName evidence="6">Putative membrane protein</fullName>
    </submittedName>
</protein>
<dbReference type="InterPro" id="IPR011701">
    <property type="entry name" value="MFS"/>
</dbReference>
<keyword evidence="2 4" id="KW-1133">Transmembrane helix</keyword>
<gene>
    <name evidence="6" type="ORF">BN112_1876</name>
</gene>
<sequence length="412" mass="42149">MRAPDPDSPYSWAVAAATLVLASLSFGAANSLPMLFPELSAEFGWDGGSVASLYGATMAGAAVSSLLMGRLLDRIGFFPIGVVATLAMCGGMALVSVATARWQFYLIYAVLIGGLGQGAFLSTVAAAVSQWFLRSRSLAVAIALCGQGVGGLLVPPLLRAVSGGHGWRDALLAYAAVAVVAMLAAMALYMPRPPVGLGRPRSLAGPPAGAAAPDGGRLIVWLALALLLANSAAAGVASHLVSYGAQAGLSPVRAGALMSAHYGLVLVARLAIGYSLDRLDKYAVLLATTAIQIVGALLLQFTDSIAMVVAGAAAIGIGFGGYYPAYGALVQGHYPKEQVGRRLTELYLASFIAAGFGTWLVGTLFDLRGGRFDLAFFAALLLSMLALGIVLACKSRIAGHGGAKRLALPAQR</sequence>
<name>A0A0C6P310_BORBO</name>
<dbReference type="PANTHER" id="PTHR11360:SF290">
    <property type="entry name" value="MONOCARBOXYLATE MFS PERMEASE"/>
    <property type="match status" value="1"/>
</dbReference>
<dbReference type="InterPro" id="IPR020846">
    <property type="entry name" value="MFS_dom"/>
</dbReference>
<evidence type="ECO:0000259" key="5">
    <source>
        <dbReference type="PROSITE" id="PS50850"/>
    </source>
</evidence>
<dbReference type="Pfam" id="PF07690">
    <property type="entry name" value="MFS_1"/>
    <property type="match status" value="1"/>
</dbReference>
<feature type="domain" description="Major facilitator superfamily (MFS) profile" evidence="5">
    <location>
        <begin position="11"/>
        <end position="398"/>
    </location>
</feature>
<dbReference type="Gene3D" id="1.20.1250.20">
    <property type="entry name" value="MFS general substrate transporter like domains"/>
    <property type="match status" value="2"/>
</dbReference>
<evidence type="ECO:0000313" key="6">
    <source>
        <dbReference type="EMBL" id="CCJ53793.1"/>
    </source>
</evidence>
<feature type="transmembrane region" description="Helical" evidence="4">
    <location>
        <begin position="76"/>
        <end position="99"/>
    </location>
</feature>
<proteinExistence type="predicted"/>
<dbReference type="PANTHER" id="PTHR11360">
    <property type="entry name" value="MONOCARBOXYLATE TRANSPORTER"/>
    <property type="match status" value="1"/>
</dbReference>
<feature type="transmembrane region" description="Helical" evidence="4">
    <location>
        <begin position="218"/>
        <end position="240"/>
    </location>
</feature>
<dbReference type="OrthoDB" id="8596007at2"/>
<dbReference type="KEGG" id="bbh:BN112_1876"/>
<dbReference type="RefSeq" id="WP_015064208.1">
    <property type="nucleotide sequence ID" value="NC_019382.1"/>
</dbReference>
<dbReference type="Proteomes" id="UP000007564">
    <property type="component" value="Chromosome"/>
</dbReference>
<evidence type="ECO:0000256" key="1">
    <source>
        <dbReference type="ARBA" id="ARBA00022692"/>
    </source>
</evidence>
<dbReference type="SUPFAM" id="SSF103473">
    <property type="entry name" value="MFS general substrate transporter"/>
    <property type="match status" value="1"/>
</dbReference>
<reference evidence="6 7" key="1">
    <citation type="journal article" date="2012" name="BMC Genomics">
        <title>Comparative genomics of the classical Bordetella subspecies: the evolution and exchange of virulence-associated diversity amongst closely related pathogens.</title>
        <authorList>
            <person name="Park J."/>
            <person name="Zhang Y."/>
            <person name="Buboltz A.M."/>
            <person name="Zhang X."/>
            <person name="Schuster S.C."/>
            <person name="Ahuja U."/>
            <person name="Liu M."/>
            <person name="Miller J.F."/>
            <person name="Sebaihia M."/>
            <person name="Bentley S.D."/>
            <person name="Parkhill J."/>
            <person name="Harvill E.T."/>
        </authorList>
    </citation>
    <scope>NUCLEOTIDE SEQUENCE [LARGE SCALE GENOMIC DNA]</scope>
    <source>
        <strain evidence="6 7">253</strain>
    </source>
</reference>
<feature type="transmembrane region" description="Helical" evidence="4">
    <location>
        <begin position="51"/>
        <end position="69"/>
    </location>
</feature>
<feature type="transmembrane region" description="Helical" evidence="4">
    <location>
        <begin position="305"/>
        <end position="325"/>
    </location>
</feature>